<reference evidence="3" key="2">
    <citation type="submission" date="2018-11" db="EMBL/GenBank/DDBJ databases">
        <authorList>
            <consortium name="Pathogen Informatics"/>
        </authorList>
    </citation>
    <scope>NUCLEOTIDE SEQUENCE [LARGE SCALE GENOMIC DNA]</scope>
</reference>
<evidence type="ECO:0000256" key="1">
    <source>
        <dbReference type="SAM" id="Phobius"/>
    </source>
</evidence>
<organism evidence="2 4">
    <name type="scientific">Toxocara canis</name>
    <name type="common">Canine roundworm</name>
    <dbReference type="NCBI Taxonomy" id="6265"/>
    <lineage>
        <taxon>Eukaryota</taxon>
        <taxon>Metazoa</taxon>
        <taxon>Ecdysozoa</taxon>
        <taxon>Nematoda</taxon>
        <taxon>Chromadorea</taxon>
        <taxon>Rhabditida</taxon>
        <taxon>Spirurina</taxon>
        <taxon>Ascaridomorpha</taxon>
        <taxon>Ascaridoidea</taxon>
        <taxon>Toxocaridae</taxon>
        <taxon>Toxocara</taxon>
    </lineage>
</organism>
<proteinExistence type="predicted"/>
<evidence type="ECO:0000313" key="4">
    <source>
        <dbReference type="Proteomes" id="UP000031036"/>
    </source>
</evidence>
<dbReference type="EMBL" id="UYWY01020102">
    <property type="protein sequence ID" value="VDM40509.1"/>
    <property type="molecule type" value="Genomic_DNA"/>
</dbReference>
<keyword evidence="1" id="KW-1133">Transmembrane helix</keyword>
<dbReference type="AlphaFoldDB" id="A0A0B2V1M2"/>
<sequence>MVEARTFTNGVLGHSSAPSKAFGWNSHRNEYQPSLRFARLIERPDIAYLQLFLANLSDRPIRFSIKIRRNSTITASPNGTGTLAGHSSTRVLLIWRRPIGIAHWSDVGSAELLLQTEFNDDLPEKQLTIQRMLARVSRRKRCTMSHPPEERFYLDMSNVNSDVMSAQSVTERERGYDAQKLISCLENKYTIATLLFIITTLVVYIVFIRREDESANLET</sequence>
<dbReference type="Proteomes" id="UP000031036">
    <property type="component" value="Unassembled WGS sequence"/>
</dbReference>
<dbReference type="OrthoDB" id="5877264at2759"/>
<dbReference type="OMA" id="HRNEYQP"/>
<evidence type="ECO:0000313" key="2">
    <source>
        <dbReference type="EMBL" id="KHN75352.1"/>
    </source>
</evidence>
<gene>
    <name evidence="2" type="ORF">Tcan_12031</name>
    <name evidence="3" type="ORF">TCNE_LOCUS9188</name>
</gene>
<keyword evidence="1" id="KW-0472">Membrane</keyword>
<evidence type="ECO:0000313" key="3">
    <source>
        <dbReference type="EMBL" id="VDM40509.1"/>
    </source>
</evidence>
<reference evidence="2 4" key="1">
    <citation type="submission" date="2014-11" db="EMBL/GenBank/DDBJ databases">
        <title>Genetic blueprint of the zoonotic pathogen Toxocara canis.</title>
        <authorList>
            <person name="Zhu X.-Q."/>
            <person name="Korhonen P.K."/>
            <person name="Cai H."/>
            <person name="Young N.D."/>
            <person name="Nejsum P."/>
            <person name="von Samson-Himmelstjerna G."/>
            <person name="Boag P.R."/>
            <person name="Tan P."/>
            <person name="Li Q."/>
            <person name="Min J."/>
            <person name="Yang Y."/>
            <person name="Wang X."/>
            <person name="Fang X."/>
            <person name="Hall R.S."/>
            <person name="Hofmann A."/>
            <person name="Sternberg P.W."/>
            <person name="Jex A.R."/>
            <person name="Gasser R.B."/>
        </authorList>
    </citation>
    <scope>NUCLEOTIDE SEQUENCE [LARGE SCALE GENOMIC DNA]</scope>
    <source>
        <strain evidence="2">PN_DK_2014</strain>
    </source>
</reference>
<keyword evidence="1" id="KW-0812">Transmembrane</keyword>
<dbReference type="EMBL" id="JPKZ01002761">
    <property type="protein sequence ID" value="KHN75352.1"/>
    <property type="molecule type" value="Genomic_DNA"/>
</dbReference>
<accession>A0A0B2V1M2</accession>
<protein>
    <recommendedName>
        <fullName evidence="5">MSP domain-containing protein</fullName>
    </recommendedName>
</protein>
<keyword evidence="4" id="KW-1185">Reference proteome</keyword>
<feature type="transmembrane region" description="Helical" evidence="1">
    <location>
        <begin position="189"/>
        <end position="207"/>
    </location>
</feature>
<name>A0A0B2V1M2_TOXCA</name>
<evidence type="ECO:0008006" key="5">
    <source>
        <dbReference type="Google" id="ProtNLM"/>
    </source>
</evidence>